<organism evidence="1 2">
    <name type="scientific">Lactobacillus xylocopicola</name>
    <dbReference type="NCBI Taxonomy" id="2976676"/>
    <lineage>
        <taxon>Bacteria</taxon>
        <taxon>Bacillati</taxon>
        <taxon>Bacillota</taxon>
        <taxon>Bacilli</taxon>
        <taxon>Lactobacillales</taxon>
        <taxon>Lactobacillaceae</taxon>
        <taxon>Lactobacillus</taxon>
    </lineage>
</organism>
<gene>
    <name evidence="1" type="ORF">KIM322_09540</name>
</gene>
<dbReference type="EMBL" id="AP026803">
    <property type="protein sequence ID" value="BDR60693.1"/>
    <property type="molecule type" value="Genomic_DNA"/>
</dbReference>
<name>A0ABN6SLZ6_9LACO</name>
<sequence>MQGEQMKNTLKKIYHYLFAYDDEKLSIYSQYQHEILTMLDRAMLYRVDVLLSYRDGRCEIGQITKRLSVGRFVLRSANQKLLHVVDLDDIFRIDLA</sequence>
<protein>
    <recommendedName>
        <fullName evidence="3">YolD-like protein</fullName>
    </recommendedName>
</protein>
<reference evidence="1 2" key="1">
    <citation type="journal article" date="2023" name="Microbiol. Spectr.">
        <title>Symbiosis of Carpenter Bees with Uncharacterized Lactic Acid Bacteria Showing NAD Auxotrophy.</title>
        <authorList>
            <person name="Kawasaki S."/>
            <person name="Ozawa K."/>
            <person name="Mori T."/>
            <person name="Yamamoto A."/>
            <person name="Ito M."/>
            <person name="Ohkuma M."/>
            <person name="Sakamoto M."/>
            <person name="Matsutani M."/>
        </authorList>
    </citation>
    <scope>NUCLEOTIDE SEQUENCE [LARGE SCALE GENOMIC DNA]</scope>
    <source>
        <strain evidence="1 2">Kim32-2</strain>
    </source>
</reference>
<keyword evidence="2" id="KW-1185">Reference proteome</keyword>
<dbReference type="Proteomes" id="UP001321741">
    <property type="component" value="Chromosome"/>
</dbReference>
<proteinExistence type="predicted"/>
<evidence type="ECO:0008006" key="3">
    <source>
        <dbReference type="Google" id="ProtNLM"/>
    </source>
</evidence>
<evidence type="ECO:0000313" key="1">
    <source>
        <dbReference type="EMBL" id="BDR60693.1"/>
    </source>
</evidence>
<evidence type="ECO:0000313" key="2">
    <source>
        <dbReference type="Proteomes" id="UP001321741"/>
    </source>
</evidence>
<accession>A0ABN6SLZ6</accession>